<evidence type="ECO:0000313" key="5">
    <source>
        <dbReference type="Proteomes" id="UP000290517"/>
    </source>
</evidence>
<gene>
    <name evidence="2" type="ORF">EQW73_05550</name>
    <name evidence="3" type="ORF">EQW78_02875</name>
</gene>
<evidence type="ECO:0000313" key="3">
    <source>
        <dbReference type="EMBL" id="RXR36230.1"/>
    </source>
</evidence>
<evidence type="ECO:0000259" key="1">
    <source>
        <dbReference type="Pfam" id="PF01936"/>
    </source>
</evidence>
<keyword evidence="5" id="KW-1185">Reference proteome</keyword>
<organism evidence="3 4">
    <name type="scientific">Oerskovia turbata</name>
    <dbReference type="NCBI Taxonomy" id="1713"/>
    <lineage>
        <taxon>Bacteria</taxon>
        <taxon>Bacillati</taxon>
        <taxon>Actinomycetota</taxon>
        <taxon>Actinomycetes</taxon>
        <taxon>Micrococcales</taxon>
        <taxon>Cellulomonadaceae</taxon>
        <taxon>Oerskovia</taxon>
    </lineage>
</organism>
<evidence type="ECO:0000313" key="2">
    <source>
        <dbReference type="EMBL" id="RXR26928.1"/>
    </source>
</evidence>
<dbReference type="Proteomes" id="UP000290517">
    <property type="component" value="Unassembled WGS sequence"/>
</dbReference>
<dbReference type="Pfam" id="PF01936">
    <property type="entry name" value="NYN"/>
    <property type="match status" value="1"/>
</dbReference>
<proteinExistence type="predicted"/>
<sequence>MSDSSTSNGLVSTQGGTRRRTYLIVDGENIDATLGMSVLGHRPNPEERPRWDRIVDFAANLWGQDVTPLFFLNASSGQMPMAFVQALLAMGYRPIPLAGSSSEKVVDIGIQRTLEALQDRPGDVLLASHDGDFIPQVEDLLDDGDRRVGLLCFREFVNSRFSELASRGLSFHDLEDNVGAFTTVLPRVRIIPLDEFDPLRYL</sequence>
<dbReference type="InterPro" id="IPR021139">
    <property type="entry name" value="NYN"/>
</dbReference>
<reference evidence="4 5" key="1">
    <citation type="submission" date="2019-01" db="EMBL/GenBank/DDBJ databases">
        <title>Oerskovia turbata Genome sequencing and assembly.</title>
        <authorList>
            <person name="Dou T."/>
        </authorList>
    </citation>
    <scope>NUCLEOTIDE SEQUENCE [LARGE SCALE GENOMIC DNA]</scope>
    <source>
        <strain evidence="3 4">JCM12123</strain>
        <strain evidence="2 5">JCM3160</strain>
    </source>
</reference>
<dbReference type="Proteomes" id="UP000289805">
    <property type="component" value="Unassembled WGS sequence"/>
</dbReference>
<dbReference type="EMBL" id="SDJR01000003">
    <property type="protein sequence ID" value="RXR26928.1"/>
    <property type="molecule type" value="Genomic_DNA"/>
</dbReference>
<dbReference type="GO" id="GO:0004540">
    <property type="term" value="F:RNA nuclease activity"/>
    <property type="evidence" value="ECO:0007669"/>
    <property type="project" value="InterPro"/>
</dbReference>
<evidence type="ECO:0000313" key="4">
    <source>
        <dbReference type="Proteomes" id="UP000289805"/>
    </source>
</evidence>
<feature type="domain" description="NYN" evidence="1">
    <location>
        <begin position="20"/>
        <end position="159"/>
    </location>
</feature>
<dbReference type="AlphaFoldDB" id="A0A4Q1L0S4"/>
<dbReference type="OrthoDB" id="4772393at2"/>
<dbReference type="Gene3D" id="3.40.50.1010">
    <property type="entry name" value="5'-nuclease"/>
    <property type="match status" value="1"/>
</dbReference>
<dbReference type="RefSeq" id="WP_030144132.1">
    <property type="nucleotide sequence ID" value="NZ_JOFV01000001.1"/>
</dbReference>
<dbReference type="EMBL" id="SDJQ01000004">
    <property type="protein sequence ID" value="RXR36230.1"/>
    <property type="molecule type" value="Genomic_DNA"/>
</dbReference>
<comment type="caution">
    <text evidence="3">The sequence shown here is derived from an EMBL/GenBank/DDBJ whole genome shotgun (WGS) entry which is preliminary data.</text>
</comment>
<protein>
    <submittedName>
        <fullName evidence="3">NYN domain-containing protein</fullName>
    </submittedName>
</protein>
<name>A0A4Q1L0S4_9CELL</name>
<dbReference type="STRING" id="1713.GCA_000718325_00227"/>
<accession>A0A4Q1L0S4</accession>